<dbReference type="PANTHER" id="PTHR21331">
    <property type="entry name" value="BRCA1-ASSOCIATED ATM ACTIVATOR 1"/>
    <property type="match status" value="1"/>
</dbReference>
<keyword evidence="5" id="KW-1185">Reference proteome</keyword>
<sequence>MYKYLNCLLQNISEENKTVSSEVQLVLDIFILFQILPLHAMCCKSFLVASTEADALPKKETYEKWRENSIQETFGNYEQNLKLKNLLELNLEKLSQDSQTIEEQSTSRLLEFSSVLNHLNITCAQYLLQTIIFLLNWKTKMKLSVDCDPRFNLHVISVLKSIIERFERVSKECQNIGGGKMSEEMKGGPSSIWIKVKQHGSAFSFRGLWFDVDWEKCQELSSLHISLCKTVRIHGVDTRVKIVSFQTIKSCIDKSLYSWKFSETKDSSPLDLEKLKEDYYCYLLQTTNTYLSDIEWEVRDSALEVIWSLMNVENSELELFCICFEKFNILNLVLQAVGDIEQYVQSSALNVLSAVISIDKIWGRMNEREIKQKALRSVVKSGEASIRKSGLNLLRSLLINSKFHDSDDDVRLSSVVILRHILFFELERIGIQDTNKITSECSFTSYAEFRFTTEEMENKILGILTRFCQNGCFQCILNSVDDNVKTISSEAQYICKYVSLLVNKYSLLDKLASSLRKLKNKENGKVFWWNYQPEEDDLRLEDIPFESMHIDEKWILDVIENGPQVKSGDENSLEKEMHLLLEDVFLVMSTHSENESRAQDCY</sequence>
<dbReference type="PANTHER" id="PTHR21331:SF2">
    <property type="entry name" value="BRCA1-ASSOCIATED ATM ACTIVATOR 1"/>
    <property type="match status" value="1"/>
</dbReference>
<protein>
    <submittedName>
        <fullName evidence="4">Uncharacterized protein</fullName>
    </submittedName>
</protein>
<dbReference type="Gene3D" id="1.25.10.10">
    <property type="entry name" value="Leucine-rich Repeat Variant"/>
    <property type="match status" value="1"/>
</dbReference>
<evidence type="ECO:0000313" key="4">
    <source>
        <dbReference type="EMBL" id="KAB7503100.1"/>
    </source>
</evidence>
<dbReference type="InterPro" id="IPR016024">
    <property type="entry name" value="ARM-type_fold"/>
</dbReference>
<reference evidence="4 5" key="1">
    <citation type="journal article" date="2019" name="PLoS Biol.">
        <title>Sex chromosomes control vertical transmission of feminizing Wolbachia symbionts in an isopod.</title>
        <authorList>
            <person name="Becking T."/>
            <person name="Chebbi M.A."/>
            <person name="Giraud I."/>
            <person name="Moumen B."/>
            <person name="Laverre T."/>
            <person name="Caubet Y."/>
            <person name="Peccoud J."/>
            <person name="Gilbert C."/>
            <person name="Cordaux R."/>
        </authorList>
    </citation>
    <scope>NUCLEOTIDE SEQUENCE [LARGE SCALE GENOMIC DNA]</scope>
    <source>
        <strain evidence="4">ANa2</strain>
        <tissue evidence="4">Whole body excluding digestive tract and cuticle</tissue>
    </source>
</reference>
<evidence type="ECO:0000256" key="3">
    <source>
        <dbReference type="ARBA" id="ARBA00061308"/>
    </source>
</evidence>
<dbReference type="InterPro" id="IPR011989">
    <property type="entry name" value="ARM-like"/>
</dbReference>
<dbReference type="AlphaFoldDB" id="A0A5N5TDU8"/>
<accession>A0A5N5TDU8</accession>
<evidence type="ECO:0000256" key="1">
    <source>
        <dbReference type="ARBA" id="ARBA00004496"/>
    </source>
</evidence>
<dbReference type="EMBL" id="SEYY01005900">
    <property type="protein sequence ID" value="KAB7503100.1"/>
    <property type="molecule type" value="Genomic_DNA"/>
</dbReference>
<dbReference type="GO" id="GO:0005634">
    <property type="term" value="C:nucleus"/>
    <property type="evidence" value="ECO:0007669"/>
    <property type="project" value="TreeGrafter"/>
</dbReference>
<keyword evidence="2" id="KW-0963">Cytoplasm</keyword>
<proteinExistence type="inferred from homology"/>
<gene>
    <name evidence="4" type="ORF">Anas_11813</name>
</gene>
<evidence type="ECO:0000313" key="5">
    <source>
        <dbReference type="Proteomes" id="UP000326759"/>
    </source>
</evidence>
<name>A0A5N5TDU8_9CRUS</name>
<dbReference type="GO" id="GO:0006974">
    <property type="term" value="P:DNA damage response"/>
    <property type="evidence" value="ECO:0007669"/>
    <property type="project" value="InterPro"/>
</dbReference>
<dbReference type="Proteomes" id="UP000326759">
    <property type="component" value="Unassembled WGS sequence"/>
</dbReference>
<evidence type="ECO:0000256" key="2">
    <source>
        <dbReference type="ARBA" id="ARBA00022490"/>
    </source>
</evidence>
<dbReference type="OrthoDB" id="6342121at2759"/>
<dbReference type="GO" id="GO:0005737">
    <property type="term" value="C:cytoplasm"/>
    <property type="evidence" value="ECO:0007669"/>
    <property type="project" value="UniProtKB-SubCell"/>
</dbReference>
<dbReference type="InterPro" id="IPR038904">
    <property type="entry name" value="BRAT1"/>
</dbReference>
<organism evidence="4 5">
    <name type="scientific">Armadillidium nasatum</name>
    <dbReference type="NCBI Taxonomy" id="96803"/>
    <lineage>
        <taxon>Eukaryota</taxon>
        <taxon>Metazoa</taxon>
        <taxon>Ecdysozoa</taxon>
        <taxon>Arthropoda</taxon>
        <taxon>Crustacea</taxon>
        <taxon>Multicrustacea</taxon>
        <taxon>Malacostraca</taxon>
        <taxon>Eumalacostraca</taxon>
        <taxon>Peracarida</taxon>
        <taxon>Isopoda</taxon>
        <taxon>Oniscidea</taxon>
        <taxon>Crinocheta</taxon>
        <taxon>Armadillidiidae</taxon>
        <taxon>Armadillidium</taxon>
    </lineage>
</organism>
<comment type="subcellular location">
    <subcellularLocation>
        <location evidence="1">Cytoplasm</location>
    </subcellularLocation>
</comment>
<comment type="caution">
    <text evidence="4">The sequence shown here is derived from an EMBL/GenBank/DDBJ whole genome shotgun (WGS) entry which is preliminary data.</text>
</comment>
<dbReference type="SUPFAM" id="SSF48371">
    <property type="entry name" value="ARM repeat"/>
    <property type="match status" value="1"/>
</dbReference>
<dbReference type="GO" id="GO:0008283">
    <property type="term" value="P:cell population proliferation"/>
    <property type="evidence" value="ECO:0007669"/>
    <property type="project" value="InterPro"/>
</dbReference>
<comment type="similarity">
    <text evidence="3">Belongs to the BRAT1 family.</text>
</comment>